<dbReference type="PROSITE" id="PS50011">
    <property type="entry name" value="PROTEIN_KINASE_DOM"/>
    <property type="match status" value="1"/>
</dbReference>
<dbReference type="SMART" id="SM00220">
    <property type="entry name" value="S_TKc"/>
    <property type="match status" value="1"/>
</dbReference>
<protein>
    <recommendedName>
        <fullName evidence="2">Protein kinase domain-containing protein</fullName>
    </recommendedName>
</protein>
<reference evidence="5" key="2">
    <citation type="submission" date="2020-04" db="EMBL/GenBank/DDBJ databases">
        <authorList>
            <consortium name="NCBI Genome Project"/>
        </authorList>
    </citation>
    <scope>NUCLEOTIDE SEQUENCE</scope>
    <source>
        <strain evidence="5">CBS 304.34</strain>
    </source>
</reference>
<dbReference type="PROSITE" id="PS00028">
    <property type="entry name" value="ZINC_FINGER_C2H2_1"/>
    <property type="match status" value="1"/>
</dbReference>
<dbReference type="OrthoDB" id="4062651at2759"/>
<feature type="domain" description="Protein kinase" evidence="2">
    <location>
        <begin position="751"/>
        <end position="1026"/>
    </location>
</feature>
<dbReference type="InterPro" id="IPR011009">
    <property type="entry name" value="Kinase-like_dom_sf"/>
</dbReference>
<dbReference type="InterPro" id="IPR013087">
    <property type="entry name" value="Znf_C2H2_type"/>
</dbReference>
<feature type="region of interest" description="Disordered" evidence="1">
    <location>
        <begin position="472"/>
        <end position="547"/>
    </location>
</feature>
<dbReference type="Proteomes" id="UP000504636">
    <property type="component" value="Unplaced"/>
</dbReference>
<dbReference type="GO" id="GO:0004672">
    <property type="term" value="F:protein kinase activity"/>
    <property type="evidence" value="ECO:0007669"/>
    <property type="project" value="InterPro"/>
</dbReference>
<feature type="compositionally biased region" description="Low complexity" evidence="1">
    <location>
        <begin position="531"/>
        <end position="541"/>
    </location>
</feature>
<evidence type="ECO:0000313" key="3">
    <source>
        <dbReference type="EMBL" id="KAF2808192.1"/>
    </source>
</evidence>
<dbReference type="InterPro" id="IPR010730">
    <property type="entry name" value="HET"/>
</dbReference>
<feature type="region of interest" description="Disordered" evidence="1">
    <location>
        <begin position="567"/>
        <end position="600"/>
    </location>
</feature>
<dbReference type="Gene3D" id="3.30.200.20">
    <property type="entry name" value="Phosphorylase Kinase, domain 1"/>
    <property type="match status" value="1"/>
</dbReference>
<evidence type="ECO:0000256" key="1">
    <source>
        <dbReference type="SAM" id="MobiDB-lite"/>
    </source>
</evidence>
<dbReference type="PANTHER" id="PTHR33112">
    <property type="entry name" value="DOMAIN PROTEIN, PUTATIVE-RELATED"/>
    <property type="match status" value="1"/>
</dbReference>
<dbReference type="EMBL" id="MU003703">
    <property type="protein sequence ID" value="KAF2808192.1"/>
    <property type="molecule type" value="Genomic_DNA"/>
</dbReference>
<dbReference type="Pfam" id="PF06985">
    <property type="entry name" value="HET"/>
    <property type="match status" value="1"/>
</dbReference>
<dbReference type="SUPFAM" id="SSF56112">
    <property type="entry name" value="Protein kinase-like (PK-like)"/>
    <property type="match status" value="1"/>
</dbReference>
<accession>A0A6A6YH95</accession>
<feature type="compositionally biased region" description="Acidic residues" evidence="1">
    <location>
        <begin position="472"/>
        <end position="492"/>
    </location>
</feature>
<dbReference type="PANTHER" id="PTHR33112:SF16">
    <property type="entry name" value="HETEROKARYON INCOMPATIBILITY DOMAIN-CONTAINING PROTEIN"/>
    <property type="match status" value="1"/>
</dbReference>
<organism evidence="3">
    <name type="scientific">Mytilinidion resinicola</name>
    <dbReference type="NCBI Taxonomy" id="574789"/>
    <lineage>
        <taxon>Eukaryota</taxon>
        <taxon>Fungi</taxon>
        <taxon>Dikarya</taxon>
        <taxon>Ascomycota</taxon>
        <taxon>Pezizomycotina</taxon>
        <taxon>Dothideomycetes</taxon>
        <taxon>Pleosporomycetidae</taxon>
        <taxon>Mytilinidiales</taxon>
        <taxon>Mytilinidiaceae</taxon>
        <taxon>Mytilinidion</taxon>
    </lineage>
</organism>
<dbReference type="InterPro" id="IPR000719">
    <property type="entry name" value="Prot_kinase_dom"/>
</dbReference>
<name>A0A6A6YH95_9PEZI</name>
<dbReference type="Gene3D" id="1.10.510.10">
    <property type="entry name" value="Transferase(Phosphotransferase) domain 1"/>
    <property type="match status" value="1"/>
</dbReference>
<reference evidence="5" key="3">
    <citation type="submission" date="2025-04" db="UniProtKB">
        <authorList>
            <consortium name="RefSeq"/>
        </authorList>
    </citation>
    <scope>IDENTIFICATION</scope>
    <source>
        <strain evidence="5">CBS 304.34</strain>
    </source>
</reference>
<keyword evidence="4" id="KW-1185">Reference proteome</keyword>
<evidence type="ECO:0000259" key="2">
    <source>
        <dbReference type="PROSITE" id="PS50011"/>
    </source>
</evidence>
<proteinExistence type="predicted"/>
<dbReference type="RefSeq" id="XP_033575156.1">
    <property type="nucleotide sequence ID" value="XM_033716877.1"/>
</dbReference>
<dbReference type="GO" id="GO:0005524">
    <property type="term" value="F:ATP binding"/>
    <property type="evidence" value="ECO:0007669"/>
    <property type="project" value="InterPro"/>
</dbReference>
<dbReference type="PROSITE" id="PS00108">
    <property type="entry name" value="PROTEIN_KINASE_ST"/>
    <property type="match status" value="1"/>
</dbReference>
<dbReference type="GeneID" id="54457770"/>
<gene>
    <name evidence="3 5" type="ORF">BDZ99DRAFT_419053</name>
</gene>
<dbReference type="InterPro" id="IPR008271">
    <property type="entry name" value="Ser/Thr_kinase_AS"/>
</dbReference>
<evidence type="ECO:0000313" key="5">
    <source>
        <dbReference type="RefSeq" id="XP_033575156.1"/>
    </source>
</evidence>
<dbReference type="CDD" id="cd00180">
    <property type="entry name" value="PKc"/>
    <property type="match status" value="1"/>
</dbReference>
<dbReference type="Pfam" id="PF00069">
    <property type="entry name" value="Pkinase"/>
    <property type="match status" value="1"/>
</dbReference>
<reference evidence="3 5" key="1">
    <citation type="journal article" date="2020" name="Stud. Mycol.">
        <title>101 Dothideomycetes genomes: a test case for predicting lifestyles and emergence of pathogens.</title>
        <authorList>
            <person name="Haridas S."/>
            <person name="Albert R."/>
            <person name="Binder M."/>
            <person name="Bloem J."/>
            <person name="Labutti K."/>
            <person name="Salamov A."/>
            <person name="Andreopoulos B."/>
            <person name="Baker S."/>
            <person name="Barry K."/>
            <person name="Bills G."/>
            <person name="Bluhm B."/>
            <person name="Cannon C."/>
            <person name="Castanera R."/>
            <person name="Culley D."/>
            <person name="Daum C."/>
            <person name="Ezra D."/>
            <person name="Gonzalez J."/>
            <person name="Henrissat B."/>
            <person name="Kuo A."/>
            <person name="Liang C."/>
            <person name="Lipzen A."/>
            <person name="Lutzoni F."/>
            <person name="Magnuson J."/>
            <person name="Mondo S."/>
            <person name="Nolan M."/>
            <person name="Ohm R."/>
            <person name="Pangilinan J."/>
            <person name="Park H.-J."/>
            <person name="Ramirez L."/>
            <person name="Alfaro M."/>
            <person name="Sun H."/>
            <person name="Tritt A."/>
            <person name="Yoshinaga Y."/>
            <person name="Zwiers L.-H."/>
            <person name="Turgeon B."/>
            <person name="Goodwin S."/>
            <person name="Spatafora J."/>
            <person name="Crous P."/>
            <person name="Grigoriev I."/>
        </authorList>
    </citation>
    <scope>NUCLEOTIDE SEQUENCE</scope>
    <source>
        <strain evidence="3 5">CBS 304.34</strain>
    </source>
</reference>
<evidence type="ECO:0000313" key="4">
    <source>
        <dbReference type="Proteomes" id="UP000504636"/>
    </source>
</evidence>
<sequence length="1319" mass="145893">MDSRNSFHDIVDYSPVGLDVMDSNADTQLFGSQLEYGSLWNSDFPTSFAPDFMDSDMTMPSTIDTSLSAPADSTFDFNAGSIAGFQQPSEETDSMLANTQDSFYVPSKHQHNQNRIPGLSGASVAWTAQVVPETSPIGLSATSSTPFDFCDIQQGSVGKRPFQADFQDFPRPKRQMASEHQGANYLTPESLTFASSDTTRIEGETPITGQSHYQLSQSDSALDEDAADVCSTWFSKRYSVFPGDKDIAALSHLTRMPAGAIRNWFGEFLARGLHSENDSAYMSQNSNGDSIMRLDLQQGEKSNDLDGDWCRDANTTPAEEIDCTENLTRKSGNRFGKKSCTPTSSPDLLCRDEGRIYQCTRKCGKRYVRKCDWKRNEQEGYPSKHWLCSLCQTLGLERAKPCYRRYHFTQHFNNIHPTFSAVDYEADSLVEAETAFPRQCGFCPHVFSSRQERIDHIAEHFKQGKCMLDWDDGVQEGDSSSDDDSGDDDAPGDDGSKDKENFEDNTSARSARREIGGKRNQFNGEKGGPDTDGSGDTSGGSYRSLNSGASWESRRCASINCIDTESQPVLSSSPWQDAQQRSTISTHPPGQTPVCSTTTSPGLDEHAIYRSPTLNDASVQHEAYSLGVHLTGATEPCSLNPKSKDLPFPCCDSGPLLSELELCDYVAKAPIQRSSLSAWSKDDHGRHPDEGILACRVSGKSNDGDSVRIVWQASRDAIAIFGISKTCSPLSDRIIASTWGKGYPVSTSRSFLSIKFLGMGGFSTVEEVIHRETGLRICRKTVRPQRKMLPNDIMQEVDILQQLRHPHIIRLLESYTQGDRLSILLSPVADMTLSVWLENYSGKAPVGGKETVLQMFGCLTSSVRYLHEQRPLVAHTDIKPQNILIVQGKNEFPHVILSDFGISRASNDHVAEQDFGPMTPRYCAPEVASHTARGPEADIWSLGCVFLEMALVVRENKDELHQGFRKEFAGGKFYYKDVPRVHWWLDRLRETKPAYQELLVLETVKAMLDVLPESRPDASSLASVFTPGSCCLAWPSTTQRFPGPLDEAKACAILLDRTAIESPIAASVSSFARHELRFHNASDWLQTCAAHHHSCQYTVPEGEHARTLPARFLDLHSTVSKDTSVHVVATSALPSSTAYVALSYLWSATDELLLTSRNTDALFGSISVDALSKPVADAISVTKQLGLRYLWVDALCVLQDSPADRRQECAKMMDLYRNAIVTIAAKHGSKSPENGAGSQPSADIDDLTIHLTPDASWDTRAWSQQERILSKRTLYLTDDQLYWECPSLKASDTLPRGLPSLLWESVHCHEEHSCPVGLV</sequence>